<protein>
    <submittedName>
        <fullName evidence="4">Nitroreductase</fullName>
    </submittedName>
</protein>
<dbReference type="Gene3D" id="3.40.109.10">
    <property type="entry name" value="NADH Oxidase"/>
    <property type="match status" value="1"/>
</dbReference>
<comment type="similarity">
    <text evidence="1">Belongs to the nitroreductase family.</text>
</comment>
<dbReference type="Proteomes" id="UP000231383">
    <property type="component" value="Unassembled WGS sequence"/>
</dbReference>
<dbReference type="InterPro" id="IPR029479">
    <property type="entry name" value="Nitroreductase"/>
</dbReference>
<gene>
    <name evidence="4" type="ORF">CO051_00410</name>
</gene>
<dbReference type="EMBL" id="PFSC01000011">
    <property type="protein sequence ID" value="PJC34116.1"/>
    <property type="molecule type" value="Genomic_DNA"/>
</dbReference>
<keyword evidence="2" id="KW-0560">Oxidoreductase</keyword>
<dbReference type="PANTHER" id="PTHR43673:SF10">
    <property type="entry name" value="NADH DEHYDROGENASE_NAD(P)H NITROREDUCTASE XCC3605-RELATED"/>
    <property type="match status" value="1"/>
</dbReference>
<name>A0A2M8F493_9BACT</name>
<dbReference type="PANTHER" id="PTHR43673">
    <property type="entry name" value="NAD(P)H NITROREDUCTASE YDGI-RELATED"/>
    <property type="match status" value="1"/>
</dbReference>
<feature type="domain" description="Nitroreductase" evidence="3">
    <location>
        <begin position="75"/>
        <end position="158"/>
    </location>
</feature>
<evidence type="ECO:0000313" key="4">
    <source>
        <dbReference type="EMBL" id="PJC34116.1"/>
    </source>
</evidence>
<accession>A0A2M8F493</accession>
<evidence type="ECO:0000313" key="5">
    <source>
        <dbReference type="Proteomes" id="UP000231383"/>
    </source>
</evidence>
<comment type="caution">
    <text evidence="4">The sequence shown here is derived from an EMBL/GenBank/DDBJ whole genome shotgun (WGS) entry which is preliminary data.</text>
</comment>
<dbReference type="SUPFAM" id="SSF55469">
    <property type="entry name" value="FMN-dependent nitroreductase-like"/>
    <property type="match status" value="1"/>
</dbReference>
<dbReference type="GO" id="GO:0016491">
    <property type="term" value="F:oxidoreductase activity"/>
    <property type="evidence" value="ECO:0007669"/>
    <property type="project" value="UniProtKB-KW"/>
</dbReference>
<dbReference type="CDD" id="cd02138">
    <property type="entry name" value="TdsD-like"/>
    <property type="match status" value="1"/>
</dbReference>
<sequence length="192" mass="21964">MLKTNRISTYPINQIILNRWSPRAMTGESIDDAMLMSFFESARWAPSSMNNQLTRFVYAKKDTAHWQKFFDLLVEFNQGWCKDVAALVMIISRKKSYHKDMPQPSHSLEAGACMQNLMLEATSRGYVVHGMTGLDFATAHKLLELSEDWSVDVMLAVGVFDKAKSEEMKEEISDRKPLSELVFEGVLPEDFE</sequence>
<evidence type="ECO:0000256" key="2">
    <source>
        <dbReference type="ARBA" id="ARBA00023002"/>
    </source>
</evidence>
<evidence type="ECO:0000256" key="1">
    <source>
        <dbReference type="ARBA" id="ARBA00007118"/>
    </source>
</evidence>
<evidence type="ECO:0000259" key="3">
    <source>
        <dbReference type="Pfam" id="PF00881"/>
    </source>
</evidence>
<organism evidence="4 5">
    <name type="scientific">Candidatus Roizmanbacteria bacterium CG_4_9_14_0_2_um_filter_39_13</name>
    <dbReference type="NCBI Taxonomy" id="1974839"/>
    <lineage>
        <taxon>Bacteria</taxon>
        <taxon>Candidatus Roizmaniibacteriota</taxon>
    </lineage>
</organism>
<feature type="domain" description="Nitroreductase" evidence="3">
    <location>
        <begin position="16"/>
        <end position="74"/>
    </location>
</feature>
<reference evidence="5" key="1">
    <citation type="submission" date="2017-09" db="EMBL/GenBank/DDBJ databases">
        <title>Depth-based differentiation of microbial function through sediment-hosted aquifers and enrichment of novel symbionts in the deep terrestrial subsurface.</title>
        <authorList>
            <person name="Probst A.J."/>
            <person name="Ladd B."/>
            <person name="Jarett J.K."/>
            <person name="Geller-Mcgrath D.E."/>
            <person name="Sieber C.M.K."/>
            <person name="Emerson J.B."/>
            <person name="Anantharaman K."/>
            <person name="Thomas B.C."/>
            <person name="Malmstrom R."/>
            <person name="Stieglmeier M."/>
            <person name="Klingl A."/>
            <person name="Woyke T."/>
            <person name="Ryan C.M."/>
            <person name="Banfield J.F."/>
        </authorList>
    </citation>
    <scope>NUCLEOTIDE SEQUENCE [LARGE SCALE GENOMIC DNA]</scope>
</reference>
<proteinExistence type="inferred from homology"/>
<dbReference type="AlphaFoldDB" id="A0A2M8F493"/>
<dbReference type="Pfam" id="PF00881">
    <property type="entry name" value="Nitroreductase"/>
    <property type="match status" value="2"/>
</dbReference>
<dbReference type="InterPro" id="IPR000415">
    <property type="entry name" value="Nitroreductase-like"/>
</dbReference>